<comment type="caution">
    <text evidence="2">The sequence shown here is derived from an EMBL/GenBank/DDBJ whole genome shotgun (WGS) entry which is preliminary data.</text>
</comment>
<dbReference type="Proteomes" id="UP000644756">
    <property type="component" value="Unassembled WGS sequence"/>
</dbReference>
<dbReference type="Pfam" id="PF04397">
    <property type="entry name" value="LytTR"/>
    <property type="match status" value="1"/>
</dbReference>
<dbReference type="InterPro" id="IPR007492">
    <property type="entry name" value="LytTR_DNA-bd_dom"/>
</dbReference>
<dbReference type="RefSeq" id="WP_188530139.1">
    <property type="nucleotide sequence ID" value="NZ_BMGR01000003.1"/>
</dbReference>
<reference evidence="2" key="2">
    <citation type="submission" date="2020-09" db="EMBL/GenBank/DDBJ databases">
        <authorList>
            <person name="Sun Q."/>
            <person name="Zhou Y."/>
        </authorList>
    </citation>
    <scope>NUCLEOTIDE SEQUENCE</scope>
    <source>
        <strain evidence="2">CGMCC 1.12987</strain>
    </source>
</reference>
<dbReference type="GO" id="GO:0003677">
    <property type="term" value="F:DNA binding"/>
    <property type="evidence" value="ECO:0007669"/>
    <property type="project" value="InterPro"/>
</dbReference>
<name>A0A917CTJ3_9BACL</name>
<organism evidence="2 3">
    <name type="scientific">Paenibacillus abyssi</name>
    <dbReference type="NCBI Taxonomy" id="1340531"/>
    <lineage>
        <taxon>Bacteria</taxon>
        <taxon>Bacillati</taxon>
        <taxon>Bacillota</taxon>
        <taxon>Bacilli</taxon>
        <taxon>Bacillales</taxon>
        <taxon>Paenibacillaceae</taxon>
        <taxon>Paenibacillus</taxon>
    </lineage>
</organism>
<protein>
    <recommendedName>
        <fullName evidence="1">HTH LytTR-type domain-containing protein</fullName>
    </recommendedName>
</protein>
<evidence type="ECO:0000313" key="3">
    <source>
        <dbReference type="Proteomes" id="UP000644756"/>
    </source>
</evidence>
<proteinExistence type="predicted"/>
<gene>
    <name evidence="2" type="ORF">GCM10010916_13250</name>
</gene>
<feature type="domain" description="HTH LytTR-type" evidence="1">
    <location>
        <begin position="13"/>
        <end position="105"/>
    </location>
</feature>
<evidence type="ECO:0000313" key="2">
    <source>
        <dbReference type="EMBL" id="GGF97361.1"/>
    </source>
</evidence>
<sequence length="129" mass="14596">MKIPLLNASNQCELVDIEQLVMLKPTSKGPELISLSDSYRYPSTTVELLAVFGELGFCQLDRNNLVNMNLVHHYDPLQRKVYFQENTAAGVYATVSVTNVHKLKPYIREAGASYWIDEPSDLYMVNQAV</sequence>
<reference evidence="2" key="1">
    <citation type="journal article" date="2014" name="Int. J. Syst. Evol. Microbiol.">
        <title>Complete genome sequence of Corynebacterium casei LMG S-19264T (=DSM 44701T), isolated from a smear-ripened cheese.</title>
        <authorList>
            <consortium name="US DOE Joint Genome Institute (JGI-PGF)"/>
            <person name="Walter F."/>
            <person name="Albersmeier A."/>
            <person name="Kalinowski J."/>
            <person name="Ruckert C."/>
        </authorList>
    </citation>
    <scope>NUCLEOTIDE SEQUENCE</scope>
    <source>
        <strain evidence="2">CGMCC 1.12987</strain>
    </source>
</reference>
<dbReference type="EMBL" id="BMGR01000003">
    <property type="protein sequence ID" value="GGF97361.1"/>
    <property type="molecule type" value="Genomic_DNA"/>
</dbReference>
<accession>A0A917CTJ3</accession>
<keyword evidence="3" id="KW-1185">Reference proteome</keyword>
<dbReference type="AlphaFoldDB" id="A0A917CTJ3"/>
<evidence type="ECO:0000259" key="1">
    <source>
        <dbReference type="Pfam" id="PF04397"/>
    </source>
</evidence>